<keyword evidence="9" id="KW-1185">Reference proteome</keyword>
<feature type="transmembrane region" description="Helical" evidence="6">
    <location>
        <begin position="96"/>
        <end position="124"/>
    </location>
</feature>
<dbReference type="AlphaFoldDB" id="A0A953T2V2"/>
<evidence type="ECO:0000313" key="8">
    <source>
        <dbReference type="EMBL" id="MBZ1350750.1"/>
    </source>
</evidence>
<dbReference type="PROSITE" id="PS50850">
    <property type="entry name" value="MFS"/>
    <property type="match status" value="1"/>
</dbReference>
<dbReference type="InterPro" id="IPR020846">
    <property type="entry name" value="MFS_dom"/>
</dbReference>
<evidence type="ECO:0000256" key="4">
    <source>
        <dbReference type="ARBA" id="ARBA00022989"/>
    </source>
</evidence>
<gene>
    <name evidence="8" type="ORF">KZZ10_08845</name>
</gene>
<comment type="subcellular location">
    <subcellularLocation>
        <location evidence="1">Cell membrane</location>
        <topology evidence="1">Multi-pass membrane protein</topology>
    </subcellularLocation>
</comment>
<feature type="domain" description="Major facilitator superfamily (MFS) profile" evidence="7">
    <location>
        <begin position="229"/>
        <end position="418"/>
    </location>
</feature>
<organism evidence="8 9">
    <name type="scientific">Zwartia hollandica</name>
    <dbReference type="NCBI Taxonomy" id="324606"/>
    <lineage>
        <taxon>Bacteria</taxon>
        <taxon>Pseudomonadati</taxon>
        <taxon>Pseudomonadota</taxon>
        <taxon>Betaproteobacteria</taxon>
        <taxon>Burkholderiales</taxon>
        <taxon>Alcaligenaceae</taxon>
        <taxon>Zwartia</taxon>
    </lineage>
</organism>
<name>A0A953T2V2_9BURK</name>
<keyword evidence="3 6" id="KW-0812">Transmembrane</keyword>
<protein>
    <submittedName>
        <fullName evidence="8">MFS transporter</fullName>
    </submittedName>
</protein>
<feature type="transmembrane region" description="Helical" evidence="6">
    <location>
        <begin position="296"/>
        <end position="315"/>
    </location>
</feature>
<keyword evidence="2" id="KW-1003">Cell membrane</keyword>
<evidence type="ECO:0000256" key="3">
    <source>
        <dbReference type="ARBA" id="ARBA00022692"/>
    </source>
</evidence>
<dbReference type="InterPro" id="IPR011701">
    <property type="entry name" value="MFS"/>
</dbReference>
<keyword evidence="4 6" id="KW-1133">Transmembrane helix</keyword>
<feature type="transmembrane region" description="Helical" evidence="6">
    <location>
        <begin position="266"/>
        <end position="284"/>
    </location>
</feature>
<sequence>MLAAVSKIVQSSRIPFQVRSFRYQWPADLCASWAFEMEILVLGWYVLVESNSVLMLVVYGALQYSGSLISPFFGIAGDRFGYRSLFMLTRGLYGCLALLIALLGLFDLLSPVLVIVLASIVGVVRPSDMMMRYALIGQTQPADQMTAALGLSRMTSDSARIAGALAGASVFAQFGLVPAYVVITILYIVSFIFSRGVAGRVPHVGQPVSMAPVRDLKEAFVYAWGKPELLGPIAIAFLINLLAFPFSLGLLPYIARTIYEVDQTGLGLLSASFSVGALVGSLVLGTNVFSLGTARAMFIATVCWFGLLLIFAPLTSFAAGAVILLCAGFAQSMCMTPLAAVMLRSTDAKFRGRIMGLRVLAIWGLPLGLLISGPLISSIGFVATTVLYTTLGILATVTVAWKWRERLWQADAPANRHG</sequence>
<dbReference type="Pfam" id="PF07690">
    <property type="entry name" value="MFS_1"/>
    <property type="match status" value="1"/>
</dbReference>
<keyword evidence="5 6" id="KW-0472">Membrane</keyword>
<evidence type="ECO:0000256" key="2">
    <source>
        <dbReference type="ARBA" id="ARBA00022475"/>
    </source>
</evidence>
<dbReference type="PANTHER" id="PTHR23513">
    <property type="entry name" value="INTEGRAL MEMBRANE EFFLUX PROTEIN-RELATED"/>
    <property type="match status" value="1"/>
</dbReference>
<feature type="transmembrane region" description="Helical" evidence="6">
    <location>
        <begin position="379"/>
        <end position="401"/>
    </location>
</feature>
<feature type="transmembrane region" description="Helical" evidence="6">
    <location>
        <begin position="29"/>
        <end position="47"/>
    </location>
</feature>
<proteinExistence type="predicted"/>
<feature type="transmembrane region" description="Helical" evidence="6">
    <location>
        <begin position="355"/>
        <end position="373"/>
    </location>
</feature>
<reference evidence="8" key="1">
    <citation type="submission" date="2021-07" db="EMBL/GenBank/DDBJ databases">
        <title>New genus and species of the family Alcaligenaceae.</title>
        <authorList>
            <person name="Hahn M.W."/>
        </authorList>
    </citation>
    <scope>NUCLEOTIDE SEQUENCE</scope>
    <source>
        <strain evidence="8">LF4-65</strain>
    </source>
</reference>
<dbReference type="InterPro" id="IPR036259">
    <property type="entry name" value="MFS_trans_sf"/>
</dbReference>
<dbReference type="CDD" id="cd06173">
    <property type="entry name" value="MFS_MefA_like"/>
    <property type="match status" value="1"/>
</dbReference>
<feature type="transmembrane region" description="Helical" evidence="6">
    <location>
        <begin position="170"/>
        <end position="193"/>
    </location>
</feature>
<evidence type="ECO:0000256" key="1">
    <source>
        <dbReference type="ARBA" id="ARBA00004651"/>
    </source>
</evidence>
<dbReference type="GO" id="GO:0022857">
    <property type="term" value="F:transmembrane transporter activity"/>
    <property type="evidence" value="ECO:0007669"/>
    <property type="project" value="InterPro"/>
</dbReference>
<accession>A0A953T2V2</accession>
<dbReference type="Gene3D" id="1.20.1250.20">
    <property type="entry name" value="MFS general substrate transporter like domains"/>
    <property type="match status" value="1"/>
</dbReference>
<dbReference type="PANTHER" id="PTHR23513:SF11">
    <property type="entry name" value="STAPHYLOFERRIN A TRANSPORTER"/>
    <property type="match status" value="1"/>
</dbReference>
<evidence type="ECO:0000313" key="9">
    <source>
        <dbReference type="Proteomes" id="UP000739565"/>
    </source>
</evidence>
<feature type="transmembrane region" description="Helical" evidence="6">
    <location>
        <begin position="53"/>
        <end position="75"/>
    </location>
</feature>
<dbReference type="SUPFAM" id="SSF103473">
    <property type="entry name" value="MFS general substrate transporter"/>
    <property type="match status" value="1"/>
</dbReference>
<dbReference type="RefSeq" id="WP_259661161.1">
    <property type="nucleotide sequence ID" value="NZ_JAHXRI010000007.1"/>
</dbReference>
<feature type="transmembrane region" description="Helical" evidence="6">
    <location>
        <begin position="229"/>
        <end position="254"/>
    </location>
</feature>
<evidence type="ECO:0000256" key="6">
    <source>
        <dbReference type="SAM" id="Phobius"/>
    </source>
</evidence>
<dbReference type="GO" id="GO:0005886">
    <property type="term" value="C:plasma membrane"/>
    <property type="evidence" value="ECO:0007669"/>
    <property type="project" value="UniProtKB-SubCell"/>
</dbReference>
<evidence type="ECO:0000256" key="5">
    <source>
        <dbReference type="ARBA" id="ARBA00023136"/>
    </source>
</evidence>
<comment type="caution">
    <text evidence="8">The sequence shown here is derived from an EMBL/GenBank/DDBJ whole genome shotgun (WGS) entry which is preliminary data.</text>
</comment>
<dbReference type="Proteomes" id="UP000739565">
    <property type="component" value="Unassembled WGS sequence"/>
</dbReference>
<evidence type="ECO:0000259" key="7">
    <source>
        <dbReference type="PROSITE" id="PS50850"/>
    </source>
</evidence>
<dbReference type="EMBL" id="JAHXRI010000007">
    <property type="protein sequence ID" value="MBZ1350750.1"/>
    <property type="molecule type" value="Genomic_DNA"/>
</dbReference>